<evidence type="ECO:0000313" key="3">
    <source>
        <dbReference type="Proteomes" id="UP000574390"/>
    </source>
</evidence>
<organism evidence="2 3">
    <name type="scientific">Perkinsus olseni</name>
    <name type="common">Perkinsus atlanticus</name>
    <dbReference type="NCBI Taxonomy" id="32597"/>
    <lineage>
        <taxon>Eukaryota</taxon>
        <taxon>Sar</taxon>
        <taxon>Alveolata</taxon>
        <taxon>Perkinsozoa</taxon>
        <taxon>Perkinsea</taxon>
        <taxon>Perkinsida</taxon>
        <taxon>Perkinsidae</taxon>
        <taxon>Perkinsus</taxon>
    </lineage>
</organism>
<proteinExistence type="predicted"/>
<dbReference type="Proteomes" id="UP000574390">
    <property type="component" value="Unassembled WGS sequence"/>
</dbReference>
<feature type="compositionally biased region" description="Basic and acidic residues" evidence="1">
    <location>
        <begin position="52"/>
        <end position="75"/>
    </location>
</feature>
<protein>
    <submittedName>
        <fullName evidence="2">Uncharacterized protein</fullName>
    </submittedName>
</protein>
<evidence type="ECO:0000313" key="2">
    <source>
        <dbReference type="EMBL" id="KAF4702656.1"/>
    </source>
</evidence>
<dbReference type="EMBL" id="JABANM010032598">
    <property type="protein sequence ID" value="KAF4702656.1"/>
    <property type="molecule type" value="Genomic_DNA"/>
</dbReference>
<feature type="region of interest" description="Disordered" evidence="1">
    <location>
        <begin position="52"/>
        <end position="121"/>
    </location>
</feature>
<feature type="compositionally biased region" description="Polar residues" evidence="1">
    <location>
        <begin position="82"/>
        <end position="97"/>
    </location>
</feature>
<evidence type="ECO:0000256" key="1">
    <source>
        <dbReference type="SAM" id="MobiDB-lite"/>
    </source>
</evidence>
<feature type="non-terminal residue" evidence="2">
    <location>
        <position position="121"/>
    </location>
</feature>
<accession>A0A7J6Q4B6</accession>
<gene>
    <name evidence="2" type="ORF">FOZ62_017461</name>
</gene>
<feature type="compositionally biased region" description="Basic and acidic residues" evidence="1">
    <location>
        <begin position="106"/>
        <end position="121"/>
    </location>
</feature>
<sequence>MPASHKRVQRPLKIPKYAAALATLEATGEWRLGRSGRLPKEVLEEKRAILERRKQRDSMPLRAFLEKKTSTEGAERTVAGRSGSQSNNTISTGSKQGSEGIEGSDAEGHPQRQGDEGKARA</sequence>
<name>A0A7J6Q4B6_PEROL</name>
<comment type="caution">
    <text evidence="2">The sequence shown here is derived from an EMBL/GenBank/DDBJ whole genome shotgun (WGS) entry which is preliminary data.</text>
</comment>
<reference evidence="2 3" key="1">
    <citation type="submission" date="2020-04" db="EMBL/GenBank/DDBJ databases">
        <title>Perkinsus olseni comparative genomics.</title>
        <authorList>
            <person name="Bogema D.R."/>
        </authorList>
    </citation>
    <scope>NUCLEOTIDE SEQUENCE [LARGE SCALE GENOMIC DNA]</scope>
    <source>
        <strain evidence="2">ATCC PRA-205</strain>
    </source>
</reference>
<dbReference type="AlphaFoldDB" id="A0A7J6Q4B6"/>